<dbReference type="PROSITE" id="PS50072">
    <property type="entry name" value="CSA_PPIASE_2"/>
    <property type="match status" value="1"/>
</dbReference>
<sequence length="306" mass="33146">MLSSVFRFTLILPLLGLAHAAKPSTLSPAEVLKQSQPSDWRALDAQNTVLMTVNGSTVIFELAPRFAPRHAANIRKLVSEGYFDGLAVIRVQDNFVSQWGDPVDEEKEPEKLKPLGGAEAKLPAEFSIPLAKLPIARLKDVDGYAPITGFLDGMPVAANPKTGRAWIPHCYGVIGAGRGNAVDSSNGSSLYTIIGQAPRALDLNITVVGRVLKGIEALSALPRGTGPLGFYEKPEQRVPISQARLLADVPEAERPALELLRTDTATWQRWVEARRHASGDWYVHSAEHVNVCNLYPPVRAKPTPAG</sequence>
<dbReference type="Gene3D" id="2.40.100.10">
    <property type="entry name" value="Cyclophilin-like"/>
    <property type="match status" value="1"/>
</dbReference>
<name>A0A1K2HNZ4_9NEIS</name>
<keyword evidence="7" id="KW-1185">Reference proteome</keyword>
<dbReference type="STRING" id="1121279.SAMN02745887_02903"/>
<evidence type="ECO:0000313" key="6">
    <source>
        <dbReference type="EMBL" id="SFZ78289.1"/>
    </source>
</evidence>
<dbReference type="InterPro" id="IPR029000">
    <property type="entry name" value="Cyclophilin-like_dom_sf"/>
</dbReference>
<keyword evidence="2" id="KW-0697">Rotamase</keyword>
<evidence type="ECO:0000256" key="4">
    <source>
        <dbReference type="SAM" id="SignalP"/>
    </source>
</evidence>
<evidence type="ECO:0000256" key="3">
    <source>
        <dbReference type="ARBA" id="ARBA00023235"/>
    </source>
</evidence>
<accession>A0A1K2HNZ4</accession>
<dbReference type="RefSeq" id="WP_217651476.1">
    <property type="nucleotide sequence ID" value="NZ_FPKR01000011.1"/>
</dbReference>
<evidence type="ECO:0000256" key="2">
    <source>
        <dbReference type="ARBA" id="ARBA00023110"/>
    </source>
</evidence>
<reference evidence="6 7" key="1">
    <citation type="submission" date="2016-11" db="EMBL/GenBank/DDBJ databases">
        <authorList>
            <person name="Jaros S."/>
            <person name="Januszkiewicz K."/>
            <person name="Wedrychowicz H."/>
        </authorList>
    </citation>
    <scope>NUCLEOTIDE SEQUENCE [LARGE SCALE GENOMIC DNA]</scope>
    <source>
        <strain evidence="6 7">DSM 18899</strain>
    </source>
</reference>
<dbReference type="EMBL" id="FPKR01000011">
    <property type="protein sequence ID" value="SFZ78289.1"/>
    <property type="molecule type" value="Genomic_DNA"/>
</dbReference>
<dbReference type="InterPro" id="IPR002130">
    <property type="entry name" value="Cyclophilin-type_PPIase_dom"/>
</dbReference>
<dbReference type="PANTHER" id="PTHR43246">
    <property type="entry name" value="PEPTIDYL-PROLYL CIS-TRANS ISOMERASE CYP38, CHLOROPLASTIC"/>
    <property type="match status" value="1"/>
</dbReference>
<dbReference type="EC" id="5.2.1.8" evidence="1"/>
<dbReference type="AlphaFoldDB" id="A0A1K2HNZ4"/>
<evidence type="ECO:0000259" key="5">
    <source>
        <dbReference type="PROSITE" id="PS50072"/>
    </source>
</evidence>
<keyword evidence="3 6" id="KW-0413">Isomerase</keyword>
<feature type="chain" id="PRO_5012362990" description="peptidylprolyl isomerase" evidence="4">
    <location>
        <begin position="21"/>
        <end position="306"/>
    </location>
</feature>
<gene>
    <name evidence="6" type="ORF">SAMN02745887_02903</name>
</gene>
<dbReference type="Pfam" id="PF00160">
    <property type="entry name" value="Pro_isomerase"/>
    <property type="match status" value="1"/>
</dbReference>
<dbReference type="Proteomes" id="UP000186513">
    <property type="component" value="Unassembled WGS sequence"/>
</dbReference>
<feature type="domain" description="PPIase cyclophilin-type" evidence="5">
    <location>
        <begin position="58"/>
        <end position="245"/>
    </location>
</feature>
<dbReference type="InterPro" id="IPR044665">
    <property type="entry name" value="E_coli_cyclophilin_A-like"/>
</dbReference>
<organism evidence="6 7">
    <name type="scientific">Chitinimonas taiwanensis DSM 18899</name>
    <dbReference type="NCBI Taxonomy" id="1121279"/>
    <lineage>
        <taxon>Bacteria</taxon>
        <taxon>Pseudomonadati</taxon>
        <taxon>Pseudomonadota</taxon>
        <taxon>Betaproteobacteria</taxon>
        <taxon>Neisseriales</taxon>
        <taxon>Chitinibacteraceae</taxon>
        <taxon>Chitinimonas</taxon>
    </lineage>
</organism>
<proteinExistence type="predicted"/>
<dbReference type="GO" id="GO:0003755">
    <property type="term" value="F:peptidyl-prolyl cis-trans isomerase activity"/>
    <property type="evidence" value="ECO:0007669"/>
    <property type="project" value="UniProtKB-KW"/>
</dbReference>
<evidence type="ECO:0000313" key="7">
    <source>
        <dbReference type="Proteomes" id="UP000186513"/>
    </source>
</evidence>
<evidence type="ECO:0000256" key="1">
    <source>
        <dbReference type="ARBA" id="ARBA00013194"/>
    </source>
</evidence>
<dbReference type="SUPFAM" id="SSF50891">
    <property type="entry name" value="Cyclophilin-like"/>
    <property type="match status" value="1"/>
</dbReference>
<feature type="signal peptide" evidence="4">
    <location>
        <begin position="1"/>
        <end position="20"/>
    </location>
</feature>
<protein>
    <recommendedName>
        <fullName evidence="1">peptidylprolyl isomerase</fullName>
        <ecNumber evidence="1">5.2.1.8</ecNumber>
    </recommendedName>
</protein>
<keyword evidence="4" id="KW-0732">Signal</keyword>